<accession>A0AAD5T7K8</accession>
<evidence type="ECO:0000313" key="4">
    <source>
        <dbReference type="Proteomes" id="UP001211907"/>
    </source>
</evidence>
<feature type="region of interest" description="Disordered" evidence="2">
    <location>
        <begin position="183"/>
        <end position="229"/>
    </location>
</feature>
<name>A0AAD5T7K8_9FUNG</name>
<evidence type="ECO:0000313" key="3">
    <source>
        <dbReference type="EMBL" id="KAJ3134698.1"/>
    </source>
</evidence>
<comment type="caution">
    <text evidence="3">The sequence shown here is derived from an EMBL/GenBank/DDBJ whole genome shotgun (WGS) entry which is preliminary data.</text>
</comment>
<evidence type="ECO:0000256" key="1">
    <source>
        <dbReference type="SAM" id="Coils"/>
    </source>
</evidence>
<keyword evidence="4" id="KW-1185">Reference proteome</keyword>
<proteinExistence type="predicted"/>
<dbReference type="EMBL" id="JADGJH010000184">
    <property type="protein sequence ID" value="KAJ3134698.1"/>
    <property type="molecule type" value="Genomic_DNA"/>
</dbReference>
<feature type="compositionally biased region" description="Basic residues" evidence="2">
    <location>
        <begin position="186"/>
        <end position="196"/>
    </location>
</feature>
<keyword evidence="1" id="KW-0175">Coiled coil</keyword>
<evidence type="ECO:0000256" key="2">
    <source>
        <dbReference type="SAM" id="MobiDB-lite"/>
    </source>
</evidence>
<dbReference type="AlphaFoldDB" id="A0AAD5T7K8"/>
<organism evidence="3 4">
    <name type="scientific">Physocladia obscura</name>
    <dbReference type="NCBI Taxonomy" id="109957"/>
    <lineage>
        <taxon>Eukaryota</taxon>
        <taxon>Fungi</taxon>
        <taxon>Fungi incertae sedis</taxon>
        <taxon>Chytridiomycota</taxon>
        <taxon>Chytridiomycota incertae sedis</taxon>
        <taxon>Chytridiomycetes</taxon>
        <taxon>Chytridiales</taxon>
        <taxon>Chytriomycetaceae</taxon>
        <taxon>Physocladia</taxon>
    </lineage>
</organism>
<sequence>MVKSNQESEQKNLIALLQRQNISLESKCEKLQTHLKTLEIRIRDLMGTVEAKIKLINDREDAKLKQEAEYESKLSECQAQISILSQEKEHLRHKVIRLNLNAKGEGGNTIDNMIKRISRETSNLQTEFEHLSNRHDTLIAENQVLLKKLTEREKFADFMEKEVTRRTEEYISMTNTFEEFIAGRAKQSRKERAKKLPKLDNGTENSRPSEYAASMPEKPRSATADFSTEKKQELERGKLYLKKFKTLSRAFATGNFRILPSGQINQTSSIIDAVPGPWQKTALYSKMEDANLAMAKLYKEPVKTARDPSSKPTVYSSISEGNCDVYQTFREKNFKLILSIKPPTTKVYTDGKQVDIAFIKQVKAQVFDSKFDINKQVLVGKSIPKN</sequence>
<gene>
    <name evidence="3" type="ORF">HK100_003382</name>
</gene>
<dbReference type="Proteomes" id="UP001211907">
    <property type="component" value="Unassembled WGS sequence"/>
</dbReference>
<protein>
    <submittedName>
        <fullName evidence="3">Uncharacterized protein</fullName>
    </submittedName>
</protein>
<reference evidence="3" key="1">
    <citation type="submission" date="2020-05" db="EMBL/GenBank/DDBJ databases">
        <title>Phylogenomic resolution of chytrid fungi.</title>
        <authorList>
            <person name="Stajich J.E."/>
            <person name="Amses K."/>
            <person name="Simmons R."/>
            <person name="Seto K."/>
            <person name="Myers J."/>
            <person name="Bonds A."/>
            <person name="Quandt C.A."/>
            <person name="Barry K."/>
            <person name="Liu P."/>
            <person name="Grigoriev I."/>
            <person name="Longcore J.E."/>
            <person name="James T.Y."/>
        </authorList>
    </citation>
    <scope>NUCLEOTIDE SEQUENCE</scope>
    <source>
        <strain evidence="3">JEL0513</strain>
    </source>
</reference>
<feature type="coiled-coil region" evidence="1">
    <location>
        <begin position="14"/>
        <end position="134"/>
    </location>
</feature>